<evidence type="ECO:0000313" key="2">
    <source>
        <dbReference type="Proteomes" id="UP000499080"/>
    </source>
</evidence>
<dbReference type="Proteomes" id="UP000499080">
    <property type="component" value="Unassembled WGS sequence"/>
</dbReference>
<keyword evidence="2" id="KW-1185">Reference proteome</keyword>
<dbReference type="AlphaFoldDB" id="A0A4Y1ZY89"/>
<gene>
    <name evidence="1" type="ORF">AVEN_115311_1</name>
</gene>
<name>A0A4Y1ZY89_ARAVE</name>
<evidence type="ECO:0000313" key="1">
    <source>
        <dbReference type="EMBL" id="GBL72380.1"/>
    </source>
</evidence>
<accession>A0A4Y1ZY89</accession>
<dbReference type="EMBL" id="BGPR01000001">
    <property type="protein sequence ID" value="GBL72380.1"/>
    <property type="molecule type" value="Genomic_DNA"/>
</dbReference>
<comment type="caution">
    <text evidence="1">The sequence shown here is derived from an EMBL/GenBank/DDBJ whole genome shotgun (WGS) entry which is preliminary data.</text>
</comment>
<reference evidence="1 2" key="1">
    <citation type="journal article" date="2019" name="Sci. Rep.">
        <title>Orb-weaving spider Araneus ventricosus genome elucidates the spidroin gene catalogue.</title>
        <authorList>
            <person name="Kono N."/>
            <person name="Nakamura H."/>
            <person name="Ohtoshi R."/>
            <person name="Moran D.A.P."/>
            <person name="Shinohara A."/>
            <person name="Yoshida Y."/>
            <person name="Fujiwara M."/>
            <person name="Mori M."/>
            <person name="Tomita M."/>
            <person name="Arakawa K."/>
        </authorList>
    </citation>
    <scope>NUCLEOTIDE SEQUENCE [LARGE SCALE GENOMIC DNA]</scope>
</reference>
<organism evidence="1 2">
    <name type="scientific">Araneus ventricosus</name>
    <name type="common">Orbweaver spider</name>
    <name type="synonym">Epeira ventricosa</name>
    <dbReference type="NCBI Taxonomy" id="182803"/>
    <lineage>
        <taxon>Eukaryota</taxon>
        <taxon>Metazoa</taxon>
        <taxon>Ecdysozoa</taxon>
        <taxon>Arthropoda</taxon>
        <taxon>Chelicerata</taxon>
        <taxon>Arachnida</taxon>
        <taxon>Araneae</taxon>
        <taxon>Araneomorphae</taxon>
        <taxon>Entelegynae</taxon>
        <taxon>Araneoidea</taxon>
        <taxon>Araneidae</taxon>
        <taxon>Araneus</taxon>
    </lineage>
</organism>
<sequence length="127" mass="14822">MLLEDESSELFGVYKEHSFSLYDIVYERRSGDVFKAQHTKLTNKYGRVLKHIMAQKWTVIFRDSRKDKSLKAISDGQRSVSDFKGNTRVMPLAKSLSSRDALRQPIRQDFVIVEGELHHRQSHTRLV</sequence>
<protein>
    <submittedName>
        <fullName evidence="1">Uncharacterized protein</fullName>
    </submittedName>
</protein>
<proteinExistence type="predicted"/>